<feature type="domain" description="Methyltransferase type 11" evidence="1">
    <location>
        <begin position="47"/>
        <end position="138"/>
    </location>
</feature>
<comment type="caution">
    <text evidence="2">The sequence shown here is derived from an EMBL/GenBank/DDBJ whole genome shotgun (WGS) entry which is preliminary data.</text>
</comment>
<organism evidence="2 3">
    <name type="scientific">Virgisporangium ochraceum</name>
    <dbReference type="NCBI Taxonomy" id="65505"/>
    <lineage>
        <taxon>Bacteria</taxon>
        <taxon>Bacillati</taxon>
        <taxon>Actinomycetota</taxon>
        <taxon>Actinomycetes</taxon>
        <taxon>Micromonosporales</taxon>
        <taxon>Micromonosporaceae</taxon>
        <taxon>Virgisporangium</taxon>
    </lineage>
</organism>
<dbReference type="SUPFAM" id="SSF53335">
    <property type="entry name" value="S-adenosyl-L-methionine-dependent methyltransferases"/>
    <property type="match status" value="1"/>
</dbReference>
<dbReference type="CDD" id="cd02440">
    <property type="entry name" value="AdoMet_MTases"/>
    <property type="match status" value="1"/>
</dbReference>
<dbReference type="GO" id="GO:0032259">
    <property type="term" value="P:methylation"/>
    <property type="evidence" value="ECO:0007669"/>
    <property type="project" value="UniProtKB-KW"/>
</dbReference>
<keyword evidence="3" id="KW-1185">Reference proteome</keyword>
<accession>A0A8J4A2W8</accession>
<dbReference type="PANTHER" id="PTHR43591">
    <property type="entry name" value="METHYLTRANSFERASE"/>
    <property type="match status" value="1"/>
</dbReference>
<protein>
    <submittedName>
        <fullName evidence="2">Methyltransferase</fullName>
    </submittedName>
</protein>
<dbReference type="GO" id="GO:0008757">
    <property type="term" value="F:S-adenosylmethionine-dependent methyltransferase activity"/>
    <property type="evidence" value="ECO:0007669"/>
    <property type="project" value="InterPro"/>
</dbReference>
<evidence type="ECO:0000259" key="1">
    <source>
        <dbReference type="Pfam" id="PF08241"/>
    </source>
</evidence>
<evidence type="ECO:0000313" key="3">
    <source>
        <dbReference type="Proteomes" id="UP000635606"/>
    </source>
</evidence>
<dbReference type="AlphaFoldDB" id="A0A8J4A2W8"/>
<dbReference type="EMBL" id="BOPH01000129">
    <property type="protein sequence ID" value="GIJ74131.1"/>
    <property type="molecule type" value="Genomic_DNA"/>
</dbReference>
<dbReference type="InterPro" id="IPR013216">
    <property type="entry name" value="Methyltransf_11"/>
</dbReference>
<evidence type="ECO:0000313" key="2">
    <source>
        <dbReference type="EMBL" id="GIJ74131.1"/>
    </source>
</evidence>
<keyword evidence="2" id="KW-0808">Transferase</keyword>
<keyword evidence="2" id="KW-0489">Methyltransferase</keyword>
<dbReference type="InterPro" id="IPR029063">
    <property type="entry name" value="SAM-dependent_MTases_sf"/>
</dbReference>
<dbReference type="Gene3D" id="3.40.50.150">
    <property type="entry name" value="Vaccinia Virus protein VP39"/>
    <property type="match status" value="1"/>
</dbReference>
<gene>
    <name evidence="2" type="ORF">Voc01_090480</name>
</gene>
<proteinExistence type="predicted"/>
<sequence>MAVMSTDPSAGTDRVALLDRAENLPAVTALRTLSYQRLATAPGSRVVDVGCGTGRAVAELTDQGVNAVGLDPDETMIATAQRRWPQATFRIGDAGALPFGDGELHGYRADKVFHELADPAAALAEAHRVLAPGGRIVLLGQDWDAFIIDSDDPVLTRTIVHARADTITNPHAARRYRNLLLEAGFSEVTVEVYVGVFTDRTMLPMVTGLADAARDAGAVTGEQAASWTAEQTHRAEADRMFLAVPLFVAAARR</sequence>
<name>A0A8J4A2W8_9ACTN</name>
<reference evidence="2" key="1">
    <citation type="submission" date="2021-01" db="EMBL/GenBank/DDBJ databases">
        <title>Whole genome shotgun sequence of Virgisporangium ochraceum NBRC 16418.</title>
        <authorList>
            <person name="Komaki H."/>
            <person name="Tamura T."/>
        </authorList>
    </citation>
    <scope>NUCLEOTIDE SEQUENCE</scope>
    <source>
        <strain evidence="2">NBRC 16418</strain>
    </source>
</reference>
<dbReference type="Proteomes" id="UP000635606">
    <property type="component" value="Unassembled WGS sequence"/>
</dbReference>
<dbReference type="Pfam" id="PF08241">
    <property type="entry name" value="Methyltransf_11"/>
    <property type="match status" value="1"/>
</dbReference>